<protein>
    <submittedName>
        <fullName evidence="1">Uncharacterized protein</fullName>
    </submittedName>
</protein>
<proteinExistence type="predicted"/>
<evidence type="ECO:0000313" key="2">
    <source>
        <dbReference type="Proteomes" id="UP001497535"/>
    </source>
</evidence>
<reference evidence="1" key="1">
    <citation type="submission" date="2023-11" db="EMBL/GenBank/DDBJ databases">
        <authorList>
            <person name="Poullet M."/>
        </authorList>
    </citation>
    <scope>NUCLEOTIDE SEQUENCE</scope>
    <source>
        <strain evidence="1">E1834</strain>
    </source>
</reference>
<dbReference type="EMBL" id="CAVMJV010000039">
    <property type="protein sequence ID" value="CAK5079821.1"/>
    <property type="molecule type" value="Genomic_DNA"/>
</dbReference>
<name>A0ACB0ZL44_MELEN</name>
<gene>
    <name evidence="1" type="ORF">MENTE1834_LOCUS26959</name>
</gene>
<dbReference type="Proteomes" id="UP001497535">
    <property type="component" value="Unassembled WGS sequence"/>
</dbReference>
<organism evidence="1 2">
    <name type="scientific">Meloidogyne enterolobii</name>
    <name type="common">Root-knot nematode worm</name>
    <name type="synonym">Meloidogyne mayaguensis</name>
    <dbReference type="NCBI Taxonomy" id="390850"/>
    <lineage>
        <taxon>Eukaryota</taxon>
        <taxon>Metazoa</taxon>
        <taxon>Ecdysozoa</taxon>
        <taxon>Nematoda</taxon>
        <taxon>Chromadorea</taxon>
        <taxon>Rhabditida</taxon>
        <taxon>Tylenchina</taxon>
        <taxon>Tylenchomorpha</taxon>
        <taxon>Tylenchoidea</taxon>
        <taxon>Meloidogynidae</taxon>
        <taxon>Meloidogyninae</taxon>
        <taxon>Meloidogyne</taxon>
    </lineage>
</organism>
<comment type="caution">
    <text evidence="1">The sequence shown here is derived from an EMBL/GenBank/DDBJ whole genome shotgun (WGS) entry which is preliminary data.</text>
</comment>
<keyword evidence="2" id="KW-1185">Reference proteome</keyword>
<sequence>MDTNNNTITTKSSPAPINFAIALAELMLDISALIPNIYFIFILWSRQDLHNNLRVLLASFSSCLILVGYLNIELKFKLK</sequence>
<accession>A0ACB0ZL44</accession>
<evidence type="ECO:0000313" key="1">
    <source>
        <dbReference type="EMBL" id="CAK5079821.1"/>
    </source>
</evidence>